<sequence>MQQASATLSNHIAELEALKTYADNLMVNEGIWKGKEENKFVEQYADLKNAIKAYISNAEDTKETIDDDIRRTESLKAILSDNMSKR</sequence>
<accession>A0A9W5X679</accession>
<reference evidence="1" key="2">
    <citation type="submission" date="2020-09" db="EMBL/GenBank/DDBJ databases">
        <authorList>
            <person name="Sun Q."/>
            <person name="Zhou Y."/>
        </authorList>
    </citation>
    <scope>NUCLEOTIDE SEQUENCE</scope>
    <source>
        <strain evidence="1">CGMCC 1.15454</strain>
    </source>
</reference>
<evidence type="ECO:0000313" key="1">
    <source>
        <dbReference type="EMBL" id="GGB50273.1"/>
    </source>
</evidence>
<dbReference type="SUPFAM" id="SSF158414">
    <property type="entry name" value="HP0062-like"/>
    <property type="match status" value="1"/>
</dbReference>
<protein>
    <submittedName>
        <fullName evidence="1">Uncharacterized protein</fullName>
    </submittedName>
</protein>
<keyword evidence="2" id="KW-1185">Reference proteome</keyword>
<dbReference type="EMBL" id="BMJD01000026">
    <property type="protein sequence ID" value="GGB50273.1"/>
    <property type="molecule type" value="Genomic_DNA"/>
</dbReference>
<organism evidence="1 2">
    <name type="scientific">Lentibacillus populi</name>
    <dbReference type="NCBI Taxonomy" id="1827502"/>
    <lineage>
        <taxon>Bacteria</taxon>
        <taxon>Bacillati</taxon>
        <taxon>Bacillota</taxon>
        <taxon>Bacilli</taxon>
        <taxon>Bacillales</taxon>
        <taxon>Bacillaceae</taxon>
        <taxon>Lentibacillus</taxon>
    </lineage>
</organism>
<gene>
    <name evidence="1" type="ORF">GCM10011409_29850</name>
</gene>
<name>A0A9W5X679_9BACI</name>
<dbReference type="AlphaFoldDB" id="A0A9W5X679"/>
<dbReference type="InterPro" id="IPR029013">
    <property type="entry name" value="HP0062-like_sf"/>
</dbReference>
<proteinExistence type="predicted"/>
<dbReference type="Proteomes" id="UP000621492">
    <property type="component" value="Unassembled WGS sequence"/>
</dbReference>
<evidence type="ECO:0000313" key="2">
    <source>
        <dbReference type="Proteomes" id="UP000621492"/>
    </source>
</evidence>
<reference evidence="1" key="1">
    <citation type="journal article" date="2014" name="Int. J. Syst. Evol. Microbiol.">
        <title>Complete genome sequence of Corynebacterium casei LMG S-19264T (=DSM 44701T), isolated from a smear-ripened cheese.</title>
        <authorList>
            <consortium name="US DOE Joint Genome Institute (JGI-PGF)"/>
            <person name="Walter F."/>
            <person name="Albersmeier A."/>
            <person name="Kalinowski J."/>
            <person name="Ruckert C."/>
        </authorList>
    </citation>
    <scope>NUCLEOTIDE SEQUENCE</scope>
    <source>
        <strain evidence="1">CGMCC 1.15454</strain>
    </source>
</reference>
<comment type="caution">
    <text evidence="1">The sequence shown here is derived from an EMBL/GenBank/DDBJ whole genome shotgun (WGS) entry which is preliminary data.</text>
</comment>
<dbReference type="Gene3D" id="1.10.287.1060">
    <property type="entry name" value="ESAT-6-like"/>
    <property type="match status" value="1"/>
</dbReference>